<dbReference type="AlphaFoldDB" id="A0A1Y4MS78"/>
<dbReference type="PANTHER" id="PTHR44145">
    <property type="entry name" value="DNAJ HOMOLOG SUBFAMILY A MEMBER 3, MITOCHONDRIAL"/>
    <property type="match status" value="1"/>
</dbReference>
<accession>A0A1Y4MS78</accession>
<dbReference type="Gene3D" id="1.10.287.110">
    <property type="entry name" value="DnaJ domain"/>
    <property type="match status" value="1"/>
</dbReference>
<dbReference type="PROSITE" id="PS00636">
    <property type="entry name" value="DNAJ_1"/>
    <property type="match status" value="1"/>
</dbReference>
<dbReference type="Proteomes" id="UP000196386">
    <property type="component" value="Unassembled WGS sequence"/>
</dbReference>
<evidence type="ECO:0000313" key="5">
    <source>
        <dbReference type="Proteomes" id="UP000196386"/>
    </source>
</evidence>
<dbReference type="SUPFAM" id="SSF46565">
    <property type="entry name" value="Chaperone J-domain"/>
    <property type="match status" value="1"/>
</dbReference>
<reference evidence="5" key="1">
    <citation type="submission" date="2017-04" db="EMBL/GenBank/DDBJ databases">
        <title>Function of individual gut microbiota members based on whole genome sequencing of pure cultures obtained from chicken caecum.</title>
        <authorList>
            <person name="Medvecky M."/>
            <person name="Cejkova D."/>
            <person name="Polansky O."/>
            <person name="Karasova D."/>
            <person name="Kubasova T."/>
            <person name="Cizek A."/>
            <person name="Rychlik I."/>
        </authorList>
    </citation>
    <scope>NUCLEOTIDE SEQUENCE [LARGE SCALE GENOMIC DNA]</scope>
    <source>
        <strain evidence="5">An175</strain>
    </source>
</reference>
<comment type="caution">
    <text evidence="4">The sequence shown here is derived from an EMBL/GenBank/DDBJ whole genome shotgun (WGS) entry which is preliminary data.</text>
</comment>
<dbReference type="SMART" id="SM00271">
    <property type="entry name" value="DnaJ"/>
    <property type="match status" value="1"/>
</dbReference>
<evidence type="ECO:0000313" key="4">
    <source>
        <dbReference type="EMBL" id="OUP66462.1"/>
    </source>
</evidence>
<dbReference type="CDD" id="cd06257">
    <property type="entry name" value="DnaJ"/>
    <property type="match status" value="1"/>
</dbReference>
<dbReference type="EMBL" id="NFKP01000041">
    <property type="protein sequence ID" value="OUP66462.1"/>
    <property type="molecule type" value="Genomic_DNA"/>
</dbReference>
<dbReference type="InterPro" id="IPR036869">
    <property type="entry name" value="J_dom_sf"/>
</dbReference>
<dbReference type="Pfam" id="PF00226">
    <property type="entry name" value="DnaJ"/>
    <property type="match status" value="1"/>
</dbReference>
<dbReference type="RefSeq" id="WP_087303504.1">
    <property type="nucleotide sequence ID" value="NZ_NFKP01000041.1"/>
</dbReference>
<organism evidence="4 5">
    <name type="scientific">Anaerotruncus colihominis</name>
    <dbReference type="NCBI Taxonomy" id="169435"/>
    <lineage>
        <taxon>Bacteria</taxon>
        <taxon>Bacillati</taxon>
        <taxon>Bacillota</taxon>
        <taxon>Clostridia</taxon>
        <taxon>Eubacteriales</taxon>
        <taxon>Oscillospiraceae</taxon>
        <taxon>Anaerotruncus</taxon>
    </lineage>
</organism>
<dbReference type="InterPro" id="IPR001623">
    <property type="entry name" value="DnaJ_domain"/>
</dbReference>
<dbReference type="InterPro" id="IPR018253">
    <property type="entry name" value="DnaJ_domain_CS"/>
</dbReference>
<dbReference type="InterPro" id="IPR051938">
    <property type="entry name" value="Apopto_cytoskel_mod"/>
</dbReference>
<name>A0A1Y4MS78_9FIRM</name>
<evidence type="ECO:0000256" key="2">
    <source>
        <dbReference type="ARBA" id="ARBA00023186"/>
    </source>
</evidence>
<dbReference type="PROSITE" id="PS50076">
    <property type="entry name" value="DNAJ_2"/>
    <property type="match status" value="1"/>
</dbReference>
<evidence type="ECO:0000259" key="3">
    <source>
        <dbReference type="PROSITE" id="PS50076"/>
    </source>
</evidence>
<proteinExistence type="predicted"/>
<keyword evidence="2" id="KW-0143">Chaperone</keyword>
<dbReference type="GO" id="GO:0006260">
    <property type="term" value="P:DNA replication"/>
    <property type="evidence" value="ECO:0007669"/>
    <property type="project" value="UniProtKB-KW"/>
</dbReference>
<feature type="domain" description="J" evidence="3">
    <location>
        <begin position="3"/>
        <end position="68"/>
    </location>
</feature>
<dbReference type="PANTHER" id="PTHR44145:SF3">
    <property type="entry name" value="DNAJ HOMOLOG SUBFAMILY A MEMBER 3, MITOCHONDRIAL"/>
    <property type="match status" value="1"/>
</dbReference>
<sequence>MRTYYETLGVSADAKTDEIRKNYRRLVKENHPDLHPGDKAAEERFKEIAEAWETLGDEEKRKKYDAEIAKVKKGEKPRYAAAHSAPTGGKVDIGAMMEQFSKMFTPEGVVSQSERTKAGSAPIDTDELFFRFMGLKK</sequence>
<evidence type="ECO:0000256" key="1">
    <source>
        <dbReference type="ARBA" id="ARBA00022705"/>
    </source>
</evidence>
<keyword evidence="1" id="KW-0235">DNA replication</keyword>
<gene>
    <name evidence="4" type="ORF">B5F11_19355</name>
</gene>
<dbReference type="PRINTS" id="PR00625">
    <property type="entry name" value="JDOMAIN"/>
</dbReference>
<protein>
    <recommendedName>
        <fullName evidence="3">J domain-containing protein</fullName>
    </recommendedName>
</protein>